<dbReference type="PROSITE" id="PS00018">
    <property type="entry name" value="EF_HAND_1"/>
    <property type="match status" value="1"/>
</dbReference>
<dbReference type="RefSeq" id="XP_030851883.1">
    <property type="nucleotide sequence ID" value="XM_030996023.1"/>
</dbReference>
<dbReference type="AlphaFoldDB" id="A0A7M7PHM5"/>
<dbReference type="KEGG" id="spu:115928604"/>
<accession>A0A7M7PHM5</accession>
<evidence type="ECO:0000313" key="4">
    <source>
        <dbReference type="Proteomes" id="UP000007110"/>
    </source>
</evidence>
<dbReference type="InterPro" id="IPR011992">
    <property type="entry name" value="EF-hand-dom_pair"/>
</dbReference>
<dbReference type="GeneID" id="115928604"/>
<evidence type="ECO:0000256" key="2">
    <source>
        <dbReference type="SAM" id="SignalP"/>
    </source>
</evidence>
<evidence type="ECO:0008006" key="5">
    <source>
        <dbReference type="Google" id="ProtNLM"/>
    </source>
</evidence>
<dbReference type="SUPFAM" id="SSF47473">
    <property type="entry name" value="EF-hand"/>
    <property type="match status" value="1"/>
</dbReference>
<feature type="chain" id="PRO_5029865360" description="EF-hand domain-containing protein" evidence="2">
    <location>
        <begin position="19"/>
        <end position="145"/>
    </location>
</feature>
<reference evidence="4" key="1">
    <citation type="submission" date="2015-02" db="EMBL/GenBank/DDBJ databases">
        <title>Genome sequencing for Strongylocentrotus purpuratus.</title>
        <authorList>
            <person name="Murali S."/>
            <person name="Liu Y."/>
            <person name="Vee V."/>
            <person name="English A."/>
            <person name="Wang M."/>
            <person name="Skinner E."/>
            <person name="Han Y."/>
            <person name="Muzny D.M."/>
            <person name="Worley K.C."/>
            <person name="Gibbs R.A."/>
        </authorList>
    </citation>
    <scope>NUCLEOTIDE SEQUENCE</scope>
</reference>
<keyword evidence="4" id="KW-1185">Reference proteome</keyword>
<reference evidence="3" key="2">
    <citation type="submission" date="2021-01" db="UniProtKB">
        <authorList>
            <consortium name="EnsemblMetazoa"/>
        </authorList>
    </citation>
    <scope>IDENTIFICATION</scope>
</reference>
<dbReference type="PROSITE" id="PS51257">
    <property type="entry name" value="PROKAR_LIPOPROTEIN"/>
    <property type="match status" value="1"/>
</dbReference>
<feature type="signal peptide" evidence="2">
    <location>
        <begin position="1"/>
        <end position="18"/>
    </location>
</feature>
<keyword evidence="2" id="KW-0732">Signal</keyword>
<evidence type="ECO:0000256" key="1">
    <source>
        <dbReference type="ARBA" id="ARBA00022837"/>
    </source>
</evidence>
<dbReference type="OrthoDB" id="10197476at2759"/>
<protein>
    <recommendedName>
        <fullName evidence="5">EF-hand domain-containing protein</fullName>
    </recommendedName>
</protein>
<dbReference type="InParanoid" id="A0A7M7PHM5"/>
<proteinExistence type="predicted"/>
<evidence type="ECO:0000313" key="3">
    <source>
        <dbReference type="EnsemblMetazoa" id="XP_030851883"/>
    </source>
</evidence>
<keyword evidence="1" id="KW-0106">Calcium</keyword>
<dbReference type="InterPro" id="IPR018247">
    <property type="entry name" value="EF_Hand_1_Ca_BS"/>
</dbReference>
<organism evidence="3 4">
    <name type="scientific">Strongylocentrotus purpuratus</name>
    <name type="common">Purple sea urchin</name>
    <dbReference type="NCBI Taxonomy" id="7668"/>
    <lineage>
        <taxon>Eukaryota</taxon>
        <taxon>Metazoa</taxon>
        <taxon>Echinodermata</taxon>
        <taxon>Eleutherozoa</taxon>
        <taxon>Echinozoa</taxon>
        <taxon>Echinoidea</taxon>
        <taxon>Euechinoidea</taxon>
        <taxon>Echinacea</taxon>
        <taxon>Camarodonta</taxon>
        <taxon>Echinidea</taxon>
        <taxon>Strongylocentrotidae</taxon>
        <taxon>Strongylocentrotus</taxon>
    </lineage>
</organism>
<sequence length="145" mass="16195">MGRFTALLLAQLIATSLACFSIPTSNSGRPFGVDLGPNSEMYPFYENGGVGIGFEWRFRRSIENENAHDIDIGRKLFEVLDINGDDQLDVKEWFDEGGKVRSFSDMLGDHDNNSDEMISLEEFLAIPVDPAVIAAIDQMMRSDQN</sequence>
<name>A0A7M7PHM5_STRPU</name>
<dbReference type="Proteomes" id="UP000007110">
    <property type="component" value="Unassembled WGS sequence"/>
</dbReference>
<dbReference type="EnsemblMetazoa" id="XM_030996023">
    <property type="protein sequence ID" value="XP_030851883"/>
    <property type="gene ID" value="LOC115928604"/>
</dbReference>